<dbReference type="EMBL" id="NAJQ01000138">
    <property type="protein sequence ID" value="TKA77421.1"/>
    <property type="molecule type" value="Genomic_DNA"/>
</dbReference>
<keyword evidence="2" id="KW-0819">tRNA processing</keyword>
<dbReference type="AlphaFoldDB" id="A0A4U0XLP4"/>
<evidence type="ECO:0000256" key="1">
    <source>
        <dbReference type="ARBA" id="ARBA00049400"/>
    </source>
</evidence>
<comment type="catalytic activity">
    <reaction evidence="1">
        <text>4-demethylwyosine(37) in tRNA(Phe) + S-adenosyl-L-methionine = 4-demethyl-7-[(3S)-3-amino-3-carboxypropyl]wyosine(37) in tRNA(Phe) + S-methyl-5'-thioadenosine + H(+)</text>
        <dbReference type="Rhea" id="RHEA:36355"/>
        <dbReference type="Rhea" id="RHEA-COMP:10164"/>
        <dbReference type="Rhea" id="RHEA-COMP:10378"/>
        <dbReference type="ChEBI" id="CHEBI:15378"/>
        <dbReference type="ChEBI" id="CHEBI:17509"/>
        <dbReference type="ChEBI" id="CHEBI:59789"/>
        <dbReference type="ChEBI" id="CHEBI:64315"/>
        <dbReference type="ChEBI" id="CHEBI:73550"/>
        <dbReference type="EC" id="2.5.1.114"/>
    </reaction>
</comment>
<dbReference type="Proteomes" id="UP000309340">
    <property type="component" value="Unassembled WGS sequence"/>
</dbReference>
<dbReference type="Gene3D" id="3.40.50.150">
    <property type="entry name" value="Vaccinia Virus protein VP39"/>
    <property type="match status" value="1"/>
</dbReference>
<evidence type="ECO:0000313" key="5">
    <source>
        <dbReference type="Proteomes" id="UP000309340"/>
    </source>
</evidence>
<comment type="function">
    <text evidence="2">S-adenosyl-L-methionine-dependent transferase that acts as a component of the wybutosine biosynthesis pathway. Wybutosine is a hyper modified guanosine with a tricyclic base found at the 3'-position adjacent to the anticodon of eukaryotic phenylalanine tRNA. Catalyzes the transfer of the alpha-amino-alpha-carboxypropyl (acp) group from S-adenosyl-L-methionine to the C-7 position of 4-demethylwyosine (imG-14) to produce wybutosine-86.</text>
</comment>
<evidence type="ECO:0000313" key="4">
    <source>
        <dbReference type="EMBL" id="TKA77421.1"/>
    </source>
</evidence>
<dbReference type="GO" id="GO:0008757">
    <property type="term" value="F:S-adenosylmethionine-dependent methyltransferase activity"/>
    <property type="evidence" value="ECO:0007669"/>
    <property type="project" value="InterPro"/>
</dbReference>
<dbReference type="OrthoDB" id="2387925at2759"/>
<organism evidence="4 5">
    <name type="scientific">Friedmanniomyces simplex</name>
    <dbReference type="NCBI Taxonomy" id="329884"/>
    <lineage>
        <taxon>Eukaryota</taxon>
        <taxon>Fungi</taxon>
        <taxon>Dikarya</taxon>
        <taxon>Ascomycota</taxon>
        <taxon>Pezizomycotina</taxon>
        <taxon>Dothideomycetes</taxon>
        <taxon>Dothideomycetidae</taxon>
        <taxon>Mycosphaerellales</taxon>
        <taxon>Teratosphaeriaceae</taxon>
        <taxon>Friedmanniomyces</taxon>
    </lineage>
</organism>
<dbReference type="InterPro" id="IPR029063">
    <property type="entry name" value="SAM-dependent_MTases_sf"/>
</dbReference>
<dbReference type="InterPro" id="IPR026274">
    <property type="entry name" value="tRNA_wybutosine_synth_prot_2"/>
</dbReference>
<dbReference type="STRING" id="329884.A0A4U0XLP4"/>
<keyword evidence="5" id="KW-1185">Reference proteome</keyword>
<dbReference type="PANTHER" id="PTHR23245">
    <property type="entry name" value="TRNA METHYLTRANSFERASE"/>
    <property type="match status" value="1"/>
</dbReference>
<comment type="caution">
    <text evidence="4">The sequence shown here is derived from an EMBL/GenBank/DDBJ whole genome shotgun (WGS) entry which is preliminary data.</text>
</comment>
<gene>
    <name evidence="4" type="ORF">B0A55_04815</name>
</gene>
<dbReference type="PANTHER" id="PTHR23245:SF25">
    <property type="entry name" value="TRNA WYBUTOSINE-SYNTHESIZING PROTEIN 2 HOMOLOG"/>
    <property type="match status" value="1"/>
</dbReference>
<keyword evidence="2" id="KW-0963">Cytoplasm</keyword>
<dbReference type="GO" id="GO:0030488">
    <property type="term" value="P:tRNA methylation"/>
    <property type="evidence" value="ECO:0007669"/>
    <property type="project" value="TreeGrafter"/>
</dbReference>
<comment type="subcellular location">
    <subcellularLocation>
        <location evidence="2">Cytoplasm</location>
    </subcellularLocation>
</comment>
<dbReference type="GO" id="GO:0102522">
    <property type="term" value="F:tRNA 4-demethylwyosine alpha-amino-alpha-carboxypropyltransferase activity"/>
    <property type="evidence" value="ECO:0007669"/>
    <property type="project" value="UniProtKB-EC"/>
</dbReference>
<keyword evidence="2" id="KW-0949">S-adenosyl-L-methionine</keyword>
<feature type="domain" description="SAM-dependent methyltransferase TRM5/TYW2-type" evidence="3">
    <location>
        <begin position="64"/>
        <end position="393"/>
    </location>
</feature>
<comment type="similarity">
    <text evidence="2">Belongs to the class I-like SAM-binding methyltransferase superfamily. TRM5/TYW2 family.</text>
</comment>
<dbReference type="PROSITE" id="PS51684">
    <property type="entry name" value="SAM_MT_TRM5_TYW2"/>
    <property type="match status" value="1"/>
</dbReference>
<protein>
    <recommendedName>
        <fullName evidence="2">tRNA wybutosine-synthesizing protein 2</fullName>
        <shortName evidence="2">tRNA-yW-synthesizing protein 2</shortName>
    </recommendedName>
    <alternativeName>
        <fullName evidence="2">tRNA(Phe) (4-demethylwyosine(37)-C(7)) aminocarboxypropyltransferase</fullName>
    </alternativeName>
</protein>
<dbReference type="UniPathway" id="UPA00375"/>
<dbReference type="GO" id="GO:0031591">
    <property type="term" value="P:wybutosine biosynthetic process"/>
    <property type="evidence" value="ECO:0007669"/>
    <property type="project" value="InterPro"/>
</dbReference>
<name>A0A4U0XLP4_9PEZI</name>
<evidence type="ECO:0000256" key="2">
    <source>
        <dbReference type="PIRNR" id="PIRNR038972"/>
    </source>
</evidence>
<dbReference type="PIRSF" id="PIRSF038972">
    <property type="entry name" value="Trm12"/>
    <property type="match status" value="1"/>
</dbReference>
<proteinExistence type="inferred from homology"/>
<dbReference type="InterPro" id="IPR030382">
    <property type="entry name" value="MeTrfase_TRM5/TYW2"/>
</dbReference>
<dbReference type="GO" id="GO:0008175">
    <property type="term" value="F:tRNA methyltransferase activity"/>
    <property type="evidence" value="ECO:0007669"/>
    <property type="project" value="TreeGrafter"/>
</dbReference>
<sequence length="397" mass="43867">MYRAVAQWSAKYRPSEPATLAFLKRIQKSYVVYGDMLLLPSTVYAAQYQEEIAGLRSEMLGDLYGLIAREMKVSHVATTKPIPLSTNNSSTNDNDDHKKSDANIIRAPLNFTPLYGDFGTSTCAADAPTAEDFEKAYWVTAKQNSIFQTWSPRWTMFSRGNVSEKARVLTLPSVLSAVEDGRVDGKGCSAVDLYVGIGYFAFSYLKVGVIVVVGWDLNGWSVEGLRRGAEANGWGVEISRQEDGDGEGEVAGGEGKLWEEGGRNIRLVVFNEDNTRASSRIEQMRLSGSLPPVRHVNCGLLPTSAGSWETAVRVLDEAYDGWLHVHENFAVAEIAQKAEEVREKIQGLVDEITARRHGLQNAGRRLVKVDHINRLKSYAPGVMHCVLDIYVSKYVPG</sequence>
<dbReference type="GO" id="GO:0005737">
    <property type="term" value="C:cytoplasm"/>
    <property type="evidence" value="ECO:0007669"/>
    <property type="project" value="UniProtKB-SubCell"/>
</dbReference>
<keyword evidence="2" id="KW-0808">Transferase</keyword>
<evidence type="ECO:0000259" key="3">
    <source>
        <dbReference type="PROSITE" id="PS51684"/>
    </source>
</evidence>
<accession>A0A4U0XLP4</accession>
<comment type="pathway">
    <text evidence="2">tRNA modification; wybutosine-tRNA(Phe) biosynthesis.</text>
</comment>
<dbReference type="SUPFAM" id="SSF53335">
    <property type="entry name" value="S-adenosyl-L-methionine-dependent methyltransferases"/>
    <property type="match status" value="1"/>
</dbReference>
<reference evidence="4 5" key="1">
    <citation type="submission" date="2017-03" db="EMBL/GenBank/DDBJ databases">
        <title>Genomes of endolithic fungi from Antarctica.</title>
        <authorList>
            <person name="Coleine C."/>
            <person name="Masonjones S."/>
            <person name="Stajich J.E."/>
        </authorList>
    </citation>
    <scope>NUCLEOTIDE SEQUENCE [LARGE SCALE GENOMIC DNA]</scope>
    <source>
        <strain evidence="4 5">CCFEE 5184</strain>
    </source>
</reference>